<dbReference type="Pfam" id="PF07690">
    <property type="entry name" value="MFS_1"/>
    <property type="match status" value="1"/>
</dbReference>
<feature type="transmembrane region" description="Helical" evidence="9">
    <location>
        <begin position="475"/>
        <end position="493"/>
    </location>
</feature>
<dbReference type="GO" id="GO:0022857">
    <property type="term" value="F:transmembrane transporter activity"/>
    <property type="evidence" value="ECO:0007669"/>
    <property type="project" value="InterPro"/>
</dbReference>
<comment type="similarity">
    <text evidence="2">Belongs to the major facilitator superfamily.</text>
</comment>
<reference evidence="11 12" key="1">
    <citation type="submission" date="2019-08" db="EMBL/GenBank/DDBJ databases">
        <title>The genome sequence of a newly discovered highly antifungal drug resistant Aspergillus species, Aspergillus tanneri NIH 1004.</title>
        <authorList>
            <person name="Mounaud S."/>
            <person name="Singh I."/>
            <person name="Joardar V."/>
            <person name="Pakala S."/>
            <person name="Pakala S."/>
            <person name="Venepally P."/>
            <person name="Chung J.K."/>
            <person name="Losada L."/>
            <person name="Nierman W.C."/>
        </authorList>
    </citation>
    <scope>NUCLEOTIDE SEQUENCE [LARGE SCALE GENOMIC DNA]</scope>
    <source>
        <strain evidence="11 12">NIH1004</strain>
    </source>
</reference>
<keyword evidence="4 9" id="KW-0812">Transmembrane</keyword>
<sequence length="596" mass="63827">MTSNAAATVAATVPTVPVDNDDTTALAGGHTRADAELEQTAPTNAGESPSKEAAVGEGDKGGVGKEIQPAASSKSVRFFAIIVALALSGLLTSLEATITSTALPTITADLGGADLYIWVVNGFYLTQTAFQPLFGQVANIYGRRWPMITSTATFTLGSGLCGGARNINMLIAGRLIQGIGAGGINVLIEIIICDLLPLRERGRYLGIMFGLIALGTSLGPLFGGLIVQHTSWRWVFYLNVPIGGAALVTLFAFLRVKSDDTSNYMMQLKRIDWLGNVIFVLSMVSILIALSWSGSQYPWSSFRVIVPLVMGFAGFGLFVFYEASKYCVNPTMPLHLFSNRTSGTAFGLTFLHSLSAISVMYFLPVYFQAVLGVTPSRAGVELLPTILFMIPAAITAGGLLSKLGRYRPIQHVGFALMVIGFGLLTLLKAQATTAQWVGYQLASAAGTGLALPVLLPAVQASLTEEDTALSTSTWAFIRSFGLIWGATIPTAAFNNRFNTLLYRITNPVIAEELADGKAYERATKSFMDTITDPVTHAQVVSVYVDSIKTVWYVSMAFAALAFLLVIVQKEVPLRKDLDTKFSMEEKAKSTKTDPAT</sequence>
<protein>
    <recommendedName>
        <fullName evidence="10">Major facilitator superfamily (MFS) profile domain-containing protein</fullName>
    </recommendedName>
</protein>
<feature type="transmembrane region" description="Helical" evidence="9">
    <location>
        <begin position="304"/>
        <end position="323"/>
    </location>
</feature>
<feature type="transmembrane region" description="Helical" evidence="9">
    <location>
        <begin position="412"/>
        <end position="431"/>
    </location>
</feature>
<feature type="transmembrane region" description="Helical" evidence="9">
    <location>
        <begin position="234"/>
        <end position="253"/>
    </location>
</feature>
<feature type="transmembrane region" description="Helical" evidence="9">
    <location>
        <begin position="204"/>
        <end position="228"/>
    </location>
</feature>
<evidence type="ECO:0000259" key="10">
    <source>
        <dbReference type="PROSITE" id="PS50850"/>
    </source>
</evidence>
<accession>A0A5M9MZ79</accession>
<dbReference type="PANTHER" id="PTHR23501">
    <property type="entry name" value="MAJOR FACILITATOR SUPERFAMILY"/>
    <property type="match status" value="1"/>
</dbReference>
<dbReference type="Proteomes" id="UP000324241">
    <property type="component" value="Unassembled WGS sequence"/>
</dbReference>
<dbReference type="PRINTS" id="PR01036">
    <property type="entry name" value="TCRTETB"/>
</dbReference>
<dbReference type="RefSeq" id="XP_033430657.1">
    <property type="nucleotide sequence ID" value="XM_033564900.1"/>
</dbReference>
<feature type="transmembrane region" description="Helical" evidence="9">
    <location>
        <begin position="437"/>
        <end position="455"/>
    </location>
</feature>
<dbReference type="PROSITE" id="PS50850">
    <property type="entry name" value="MFS"/>
    <property type="match status" value="1"/>
</dbReference>
<feature type="transmembrane region" description="Helical" evidence="9">
    <location>
        <begin position="382"/>
        <end position="400"/>
    </location>
</feature>
<dbReference type="Gene3D" id="1.20.1250.20">
    <property type="entry name" value="MFS general substrate transporter like domains"/>
    <property type="match status" value="1"/>
</dbReference>
<evidence type="ECO:0000313" key="12">
    <source>
        <dbReference type="Proteomes" id="UP000324241"/>
    </source>
</evidence>
<dbReference type="Gene3D" id="1.20.1720.10">
    <property type="entry name" value="Multidrug resistance protein D"/>
    <property type="match status" value="1"/>
</dbReference>
<dbReference type="InterPro" id="IPR020846">
    <property type="entry name" value="MFS_dom"/>
</dbReference>
<feature type="transmembrane region" description="Helical" evidence="9">
    <location>
        <begin position="344"/>
        <end position="362"/>
    </location>
</feature>
<evidence type="ECO:0000256" key="4">
    <source>
        <dbReference type="ARBA" id="ARBA00022692"/>
    </source>
</evidence>
<feature type="region of interest" description="Disordered" evidence="8">
    <location>
        <begin position="1"/>
        <end position="66"/>
    </location>
</feature>
<evidence type="ECO:0000256" key="6">
    <source>
        <dbReference type="ARBA" id="ARBA00023136"/>
    </source>
</evidence>
<organism evidence="11 12">
    <name type="scientific">Aspergillus tanneri</name>
    <dbReference type="NCBI Taxonomy" id="1220188"/>
    <lineage>
        <taxon>Eukaryota</taxon>
        <taxon>Fungi</taxon>
        <taxon>Dikarya</taxon>
        <taxon>Ascomycota</taxon>
        <taxon>Pezizomycotina</taxon>
        <taxon>Eurotiomycetes</taxon>
        <taxon>Eurotiomycetidae</taxon>
        <taxon>Eurotiales</taxon>
        <taxon>Aspergillaceae</taxon>
        <taxon>Aspergillus</taxon>
        <taxon>Aspergillus subgen. Circumdati</taxon>
    </lineage>
</organism>
<dbReference type="InterPro" id="IPR036259">
    <property type="entry name" value="MFS_trans_sf"/>
</dbReference>
<keyword evidence="7" id="KW-0325">Glycoprotein</keyword>
<dbReference type="VEuPathDB" id="FungiDB:EYZ11_008809"/>
<dbReference type="InterPro" id="IPR011701">
    <property type="entry name" value="MFS"/>
</dbReference>
<dbReference type="PANTHER" id="PTHR23501:SF187">
    <property type="entry name" value="MAJOR FACILITATOR SUPERFAMILY (MFS) PROFILE DOMAIN-CONTAINING PROTEIN"/>
    <property type="match status" value="1"/>
</dbReference>
<comment type="subcellular location">
    <subcellularLocation>
        <location evidence="1">Membrane</location>
        <topology evidence="1">Multi-pass membrane protein</topology>
    </subcellularLocation>
</comment>
<dbReference type="CDD" id="cd17502">
    <property type="entry name" value="MFS_Azr1_MDR_like"/>
    <property type="match status" value="1"/>
</dbReference>
<feature type="transmembrane region" description="Helical" evidence="9">
    <location>
        <begin position="273"/>
        <end position="292"/>
    </location>
</feature>
<evidence type="ECO:0000256" key="5">
    <source>
        <dbReference type="ARBA" id="ARBA00022989"/>
    </source>
</evidence>
<feature type="transmembrane region" description="Helical" evidence="9">
    <location>
        <begin position="115"/>
        <end position="134"/>
    </location>
</feature>
<dbReference type="GeneID" id="54322879"/>
<feature type="domain" description="Major facilitator superfamily (MFS) profile" evidence="10">
    <location>
        <begin position="81"/>
        <end position="573"/>
    </location>
</feature>
<evidence type="ECO:0000256" key="2">
    <source>
        <dbReference type="ARBA" id="ARBA00008335"/>
    </source>
</evidence>
<dbReference type="EMBL" id="QUQM01000002">
    <property type="protein sequence ID" value="KAA8651296.1"/>
    <property type="molecule type" value="Genomic_DNA"/>
</dbReference>
<feature type="transmembrane region" description="Helical" evidence="9">
    <location>
        <begin position="78"/>
        <end position="103"/>
    </location>
</feature>
<evidence type="ECO:0000256" key="7">
    <source>
        <dbReference type="ARBA" id="ARBA00023180"/>
    </source>
</evidence>
<evidence type="ECO:0000256" key="9">
    <source>
        <dbReference type="SAM" id="Phobius"/>
    </source>
</evidence>
<keyword evidence="5 9" id="KW-1133">Transmembrane helix</keyword>
<dbReference type="AlphaFoldDB" id="A0A5M9MZ79"/>
<comment type="caution">
    <text evidence="11">The sequence shown here is derived from an EMBL/GenBank/DDBJ whole genome shotgun (WGS) entry which is preliminary data.</text>
</comment>
<keyword evidence="6 9" id="KW-0472">Membrane</keyword>
<evidence type="ECO:0000313" key="11">
    <source>
        <dbReference type="EMBL" id="KAA8651296.1"/>
    </source>
</evidence>
<evidence type="ECO:0000256" key="8">
    <source>
        <dbReference type="SAM" id="MobiDB-lite"/>
    </source>
</evidence>
<dbReference type="GO" id="GO:0005886">
    <property type="term" value="C:plasma membrane"/>
    <property type="evidence" value="ECO:0007669"/>
    <property type="project" value="TreeGrafter"/>
</dbReference>
<keyword evidence="3" id="KW-0813">Transport</keyword>
<feature type="compositionally biased region" description="Low complexity" evidence="8">
    <location>
        <begin position="1"/>
        <end position="18"/>
    </location>
</feature>
<name>A0A5M9MZ79_9EURO</name>
<dbReference type="OrthoDB" id="10021397at2759"/>
<evidence type="ECO:0000256" key="3">
    <source>
        <dbReference type="ARBA" id="ARBA00022448"/>
    </source>
</evidence>
<proteinExistence type="inferred from homology"/>
<feature type="transmembrane region" description="Helical" evidence="9">
    <location>
        <begin position="549"/>
        <end position="567"/>
    </location>
</feature>
<evidence type="ECO:0000256" key="1">
    <source>
        <dbReference type="ARBA" id="ARBA00004141"/>
    </source>
</evidence>
<dbReference type="SUPFAM" id="SSF103473">
    <property type="entry name" value="MFS general substrate transporter"/>
    <property type="match status" value="1"/>
</dbReference>
<feature type="transmembrane region" description="Helical" evidence="9">
    <location>
        <begin position="171"/>
        <end position="192"/>
    </location>
</feature>
<gene>
    <name evidence="11" type="ORF">ATNIH1004_000177</name>
</gene>